<gene>
    <name evidence="4" type="ORF">DFR39_10723</name>
</gene>
<dbReference type="InterPro" id="IPR019554">
    <property type="entry name" value="Soluble_ligand-bd"/>
</dbReference>
<dbReference type="InterPro" id="IPR003715">
    <property type="entry name" value="Poly_export_N"/>
</dbReference>
<evidence type="ECO:0000313" key="5">
    <source>
        <dbReference type="Proteomes" id="UP000295357"/>
    </source>
</evidence>
<feature type="domain" description="Polysaccharide export protein N-terminal" evidence="2">
    <location>
        <begin position="68"/>
        <end position="143"/>
    </location>
</feature>
<evidence type="ECO:0000256" key="1">
    <source>
        <dbReference type="ARBA" id="ARBA00022729"/>
    </source>
</evidence>
<reference evidence="4 5" key="1">
    <citation type="submission" date="2019-03" db="EMBL/GenBank/DDBJ databases">
        <title>Genomic Encyclopedia of Type Strains, Phase IV (KMG-IV): sequencing the most valuable type-strain genomes for metagenomic binning, comparative biology and taxonomic classification.</title>
        <authorList>
            <person name="Goeker M."/>
        </authorList>
    </citation>
    <scope>NUCLEOTIDE SEQUENCE [LARGE SCALE GENOMIC DNA]</scope>
    <source>
        <strain evidence="4 5">DSM 25082</strain>
    </source>
</reference>
<keyword evidence="1" id="KW-0732">Signal</keyword>
<dbReference type="InterPro" id="IPR017478">
    <property type="entry name" value="Polysacc_export_EpsE"/>
</dbReference>
<organism evidence="4 5">
    <name type="scientific">Roseateles asaccharophilus</name>
    <dbReference type="NCBI Taxonomy" id="582607"/>
    <lineage>
        <taxon>Bacteria</taxon>
        <taxon>Pseudomonadati</taxon>
        <taxon>Pseudomonadota</taxon>
        <taxon>Betaproteobacteria</taxon>
        <taxon>Burkholderiales</taxon>
        <taxon>Sphaerotilaceae</taxon>
        <taxon>Roseateles</taxon>
    </lineage>
</organism>
<dbReference type="Gene3D" id="3.10.560.10">
    <property type="entry name" value="Outer membrane lipoprotein wza domain like"/>
    <property type="match status" value="2"/>
</dbReference>
<dbReference type="Pfam" id="PF10531">
    <property type="entry name" value="SLBB"/>
    <property type="match status" value="2"/>
</dbReference>
<proteinExistence type="predicted"/>
<dbReference type="Pfam" id="PF02563">
    <property type="entry name" value="Poly_export"/>
    <property type="match status" value="1"/>
</dbReference>
<dbReference type="InterPro" id="IPR049712">
    <property type="entry name" value="Poly_export"/>
</dbReference>
<evidence type="ECO:0000313" key="4">
    <source>
        <dbReference type="EMBL" id="TDP07490.1"/>
    </source>
</evidence>
<sequence>MMMTKTLTTLERTMSTSLRRLPHIAARALQQASAGVLLGLALLATGTAAQAQAPQAGQPAAVGSVSGAAAEYRLGAGDVIRISVYQNPDLSLETRVGENGFISFPLLGTVRVGGASISQAERMIAEGLRSGNFVKQPQVTLVVMQVKGNQASVLGYVNRPGRYPLEVADTRLTDLLANAGGVAANGAEILVLSGIRGGQPYRVEIDLPGVFAPGGRGQDIVVLNGDVLWVDRAPTVYIYGEVQRPGAMRLERGMTLMQSLASGGGLTQRGTEKGIRVHRKDASGKVQILQPAMDEALKDGDVVYVRESLF</sequence>
<dbReference type="Gene3D" id="3.30.1950.10">
    <property type="entry name" value="wza like domain"/>
    <property type="match status" value="1"/>
</dbReference>
<dbReference type="PANTHER" id="PTHR33619">
    <property type="entry name" value="POLYSACCHARIDE EXPORT PROTEIN GFCE-RELATED"/>
    <property type="match status" value="1"/>
</dbReference>
<dbReference type="EMBL" id="SNXE01000007">
    <property type="protein sequence ID" value="TDP07490.1"/>
    <property type="molecule type" value="Genomic_DNA"/>
</dbReference>
<evidence type="ECO:0000259" key="3">
    <source>
        <dbReference type="Pfam" id="PF10531"/>
    </source>
</evidence>
<protein>
    <submittedName>
        <fullName evidence="4">Polysaccharide export outer membrane protein</fullName>
    </submittedName>
</protein>
<name>A0A4R6MY23_9BURK</name>
<evidence type="ECO:0000259" key="2">
    <source>
        <dbReference type="Pfam" id="PF02563"/>
    </source>
</evidence>
<dbReference type="AlphaFoldDB" id="A0A4R6MY23"/>
<comment type="caution">
    <text evidence="4">The sequence shown here is derived from an EMBL/GenBank/DDBJ whole genome shotgun (WGS) entry which is preliminary data.</text>
</comment>
<keyword evidence="5" id="KW-1185">Reference proteome</keyword>
<dbReference type="Proteomes" id="UP000295357">
    <property type="component" value="Unassembled WGS sequence"/>
</dbReference>
<accession>A0A4R6MY23</accession>
<dbReference type="GO" id="GO:0015159">
    <property type="term" value="F:polysaccharide transmembrane transporter activity"/>
    <property type="evidence" value="ECO:0007669"/>
    <property type="project" value="InterPro"/>
</dbReference>
<dbReference type="NCBIfam" id="TIGR03028">
    <property type="entry name" value="EpsE"/>
    <property type="match status" value="1"/>
</dbReference>
<dbReference type="PANTHER" id="PTHR33619:SF3">
    <property type="entry name" value="POLYSACCHARIDE EXPORT PROTEIN GFCE-RELATED"/>
    <property type="match status" value="1"/>
</dbReference>
<feature type="domain" description="Soluble ligand binding" evidence="3">
    <location>
        <begin position="236"/>
        <end position="287"/>
    </location>
</feature>
<feature type="domain" description="Soluble ligand binding" evidence="3">
    <location>
        <begin position="152"/>
        <end position="203"/>
    </location>
</feature>